<dbReference type="PANTHER" id="PTHR46390">
    <property type="entry name" value="MANNOSE-1-PHOSPHATE GUANYLYLTRANSFERASE"/>
    <property type="match status" value="1"/>
</dbReference>
<dbReference type="GO" id="GO:0004475">
    <property type="term" value="F:mannose-1-phosphate guanylyltransferase (GTP) activity"/>
    <property type="evidence" value="ECO:0007669"/>
    <property type="project" value="TreeGrafter"/>
</dbReference>
<organism evidence="3 4">
    <name type="scientific">Candidatus Woesebacteria bacterium GWB1_43_5</name>
    <dbReference type="NCBI Taxonomy" id="1802474"/>
    <lineage>
        <taxon>Bacteria</taxon>
        <taxon>Candidatus Woeseibacteriota</taxon>
    </lineage>
</organism>
<evidence type="ECO:0000259" key="1">
    <source>
        <dbReference type="Pfam" id="PF00483"/>
    </source>
</evidence>
<dbReference type="GO" id="GO:0009298">
    <property type="term" value="P:GDP-mannose biosynthetic process"/>
    <property type="evidence" value="ECO:0007669"/>
    <property type="project" value="TreeGrafter"/>
</dbReference>
<dbReference type="Proteomes" id="UP000178812">
    <property type="component" value="Unassembled WGS sequence"/>
</dbReference>
<evidence type="ECO:0000259" key="2">
    <source>
        <dbReference type="Pfam" id="PF22640"/>
    </source>
</evidence>
<gene>
    <name evidence="3" type="ORF">A2125_01395</name>
</gene>
<dbReference type="InterPro" id="IPR029044">
    <property type="entry name" value="Nucleotide-diphossugar_trans"/>
</dbReference>
<dbReference type="SUPFAM" id="SSF53448">
    <property type="entry name" value="Nucleotide-diphospho-sugar transferases"/>
    <property type="match status" value="1"/>
</dbReference>
<reference evidence="3 4" key="1">
    <citation type="journal article" date="2016" name="Nat. Commun.">
        <title>Thousands of microbial genomes shed light on interconnected biogeochemical processes in an aquifer system.</title>
        <authorList>
            <person name="Anantharaman K."/>
            <person name="Brown C.T."/>
            <person name="Hug L.A."/>
            <person name="Sharon I."/>
            <person name="Castelle C.J."/>
            <person name="Probst A.J."/>
            <person name="Thomas B.C."/>
            <person name="Singh A."/>
            <person name="Wilkins M.J."/>
            <person name="Karaoz U."/>
            <person name="Brodie E.L."/>
            <person name="Williams K.H."/>
            <person name="Hubbard S.S."/>
            <person name="Banfield J.F."/>
        </authorList>
    </citation>
    <scope>NUCLEOTIDE SEQUENCE [LARGE SCALE GENOMIC DNA]</scope>
</reference>
<evidence type="ECO:0008006" key="5">
    <source>
        <dbReference type="Google" id="ProtNLM"/>
    </source>
</evidence>
<dbReference type="InterPro" id="IPR051161">
    <property type="entry name" value="Mannose-6P_isomerase_type2"/>
</dbReference>
<dbReference type="Gene3D" id="3.90.550.10">
    <property type="entry name" value="Spore Coat Polysaccharide Biosynthesis Protein SpsA, Chain A"/>
    <property type="match status" value="1"/>
</dbReference>
<dbReference type="SUPFAM" id="SSF159283">
    <property type="entry name" value="Guanosine diphospho-D-mannose pyrophosphorylase/mannose-6-phosphate isomerase linker domain"/>
    <property type="match status" value="1"/>
</dbReference>
<name>A0A1F7WSS8_9BACT</name>
<dbReference type="PANTHER" id="PTHR46390:SF1">
    <property type="entry name" value="MANNOSE-1-PHOSPHATE GUANYLYLTRANSFERASE"/>
    <property type="match status" value="1"/>
</dbReference>
<dbReference type="EMBL" id="MGFM01000020">
    <property type="protein sequence ID" value="OGM05800.1"/>
    <property type="molecule type" value="Genomic_DNA"/>
</dbReference>
<feature type="domain" description="Nucleotidyl transferase" evidence="1">
    <location>
        <begin position="3"/>
        <end position="283"/>
    </location>
</feature>
<evidence type="ECO:0000313" key="4">
    <source>
        <dbReference type="Proteomes" id="UP000178812"/>
    </source>
</evidence>
<proteinExistence type="predicted"/>
<feature type="domain" description="MannoseP isomerase/GMP-like beta-helix" evidence="2">
    <location>
        <begin position="303"/>
        <end position="353"/>
    </location>
</feature>
<evidence type="ECO:0000313" key="3">
    <source>
        <dbReference type="EMBL" id="OGM05800.1"/>
    </source>
</evidence>
<accession>A0A1F7WSS8</accession>
<dbReference type="InterPro" id="IPR005835">
    <property type="entry name" value="NTP_transferase_dom"/>
</dbReference>
<protein>
    <recommendedName>
        <fullName evidence="5">Nucleotidyl transferase domain-containing protein</fullName>
    </recommendedName>
</protein>
<dbReference type="Pfam" id="PF22640">
    <property type="entry name" value="ManC_GMP_beta-helix"/>
    <property type="match status" value="1"/>
</dbReference>
<comment type="caution">
    <text evidence="3">The sequence shown here is derived from an EMBL/GenBank/DDBJ whole genome shotgun (WGS) entry which is preliminary data.</text>
</comment>
<dbReference type="InterPro" id="IPR054566">
    <property type="entry name" value="ManC/GMP-like_b-helix"/>
</dbReference>
<dbReference type="AlphaFoldDB" id="A0A1F7WSS8"/>
<dbReference type="Pfam" id="PF00483">
    <property type="entry name" value="NTP_transferase"/>
    <property type="match status" value="1"/>
</dbReference>
<sequence>MKIVIFCGGHGTRLWPVSRQSFPKPFVPLLNGKSFFQITYARYRKVYSPEDIFVSTEDKYLPFVRKQATEIPRKNIILEPERRDTLAAYGLATAVVHKYYPDEPVLMSWAKHLIARESVFLNAVGVAGEYSQESGMIVSVDAKPSFASVHNGWVKKGEVLKVVNGFKVVEQERHVEKPAEPLAEKLFAEKNWLIHTGYKVCDTTKLLGYFEKFQPAMHNGLIKIAQAWGTKEQKAVLEREYRNFEKTSIDYGLLEKLPRNAVATIEADMGWEDVGISWETFYKSLATSKQTTVVEGGVDTEFLEAENNLIIGQKGKMIMVIGVSDVAVIDTPDGLLVCRLDKTQKVKDVYEKLERYNKEYTE</sequence>